<evidence type="ECO:0000256" key="5">
    <source>
        <dbReference type="SAM" id="Phobius"/>
    </source>
</evidence>
<sequence length="166" mass="18570">MTNPLKAPPTPEDAGAHAHPWKISDVVLFPLLAMGLVLEWVWPTTLYLWRPIGGLLGVALFLFGFWLISRAKTELDKAHQPSLPGTATTQLVTTGPFAWSRNPNYLGAALAGIGGALALDSAWLVAATLLACAILEVWMIRPEERYLAERFAEEYQDYRRRTRRWL</sequence>
<dbReference type="InterPro" id="IPR052527">
    <property type="entry name" value="Metal_cation-efflux_comp"/>
</dbReference>
<keyword evidence="2 5" id="KW-0812">Transmembrane</keyword>
<evidence type="ECO:0000256" key="2">
    <source>
        <dbReference type="ARBA" id="ARBA00022692"/>
    </source>
</evidence>
<feature type="transmembrane region" description="Helical" evidence="5">
    <location>
        <begin position="48"/>
        <end position="69"/>
    </location>
</feature>
<comment type="subcellular location">
    <subcellularLocation>
        <location evidence="1">Endomembrane system</location>
        <topology evidence="1">Multi-pass membrane protein</topology>
    </subcellularLocation>
</comment>
<proteinExistence type="predicted"/>
<comment type="caution">
    <text evidence="6">The sequence shown here is derived from an EMBL/GenBank/DDBJ whole genome shotgun (WGS) entry which is preliminary data.</text>
</comment>
<evidence type="ECO:0000313" key="6">
    <source>
        <dbReference type="EMBL" id="MEV8467055.1"/>
    </source>
</evidence>
<keyword evidence="6" id="KW-0808">Transferase</keyword>
<dbReference type="PANTHER" id="PTHR43847">
    <property type="entry name" value="BLL3993 PROTEIN"/>
    <property type="match status" value="1"/>
</dbReference>
<evidence type="ECO:0000256" key="4">
    <source>
        <dbReference type="ARBA" id="ARBA00023136"/>
    </source>
</evidence>
<dbReference type="EC" id="2.1.1.334" evidence="6"/>
<feature type="transmembrane region" description="Helical" evidence="5">
    <location>
        <begin position="105"/>
        <end position="135"/>
    </location>
</feature>
<dbReference type="GO" id="GO:0032259">
    <property type="term" value="P:methylation"/>
    <property type="evidence" value="ECO:0007669"/>
    <property type="project" value="UniProtKB-KW"/>
</dbReference>
<keyword evidence="4 5" id="KW-0472">Membrane</keyword>
<dbReference type="Gene3D" id="1.20.120.1630">
    <property type="match status" value="1"/>
</dbReference>
<dbReference type="GO" id="GO:0004671">
    <property type="term" value="F:protein C-terminal S-isoprenylcysteine carboxyl O-methyltransferase activity"/>
    <property type="evidence" value="ECO:0007669"/>
    <property type="project" value="UniProtKB-EC"/>
</dbReference>
<evidence type="ECO:0000256" key="1">
    <source>
        <dbReference type="ARBA" id="ARBA00004127"/>
    </source>
</evidence>
<dbReference type="PROSITE" id="PS50244">
    <property type="entry name" value="S5A_REDUCTASE"/>
    <property type="match status" value="1"/>
</dbReference>
<evidence type="ECO:0000256" key="3">
    <source>
        <dbReference type="ARBA" id="ARBA00022989"/>
    </source>
</evidence>
<feature type="transmembrane region" description="Helical" evidence="5">
    <location>
        <begin position="26"/>
        <end position="42"/>
    </location>
</feature>
<name>A0ABV3L7L9_9RHOB</name>
<dbReference type="InterPro" id="IPR007318">
    <property type="entry name" value="Phopholipid_MeTrfase"/>
</dbReference>
<dbReference type="EC" id="2.1.1.100" evidence="6"/>
<dbReference type="PANTHER" id="PTHR43847:SF1">
    <property type="entry name" value="BLL3993 PROTEIN"/>
    <property type="match status" value="1"/>
</dbReference>
<accession>A0ABV3L7L9</accession>
<protein>
    <submittedName>
        <fullName evidence="6">Isoprenylcysteine carboxylmethyltransferase family protein</fullName>
        <ecNumber evidence="6">2.1.1.100</ecNumber>
        <ecNumber evidence="6">2.1.1.334</ecNumber>
    </submittedName>
</protein>
<evidence type="ECO:0000313" key="7">
    <source>
        <dbReference type="Proteomes" id="UP001553161"/>
    </source>
</evidence>
<dbReference type="Pfam" id="PF04191">
    <property type="entry name" value="PEMT"/>
    <property type="match status" value="1"/>
</dbReference>
<reference evidence="6 7" key="1">
    <citation type="submission" date="2024-07" db="EMBL/GenBank/DDBJ databases">
        <authorList>
            <person name="Kang M."/>
        </authorList>
    </citation>
    <scope>NUCLEOTIDE SEQUENCE [LARGE SCALE GENOMIC DNA]</scope>
    <source>
        <strain evidence="6 7">DFM31</strain>
    </source>
</reference>
<dbReference type="Proteomes" id="UP001553161">
    <property type="component" value="Unassembled WGS sequence"/>
</dbReference>
<gene>
    <name evidence="6" type="ORF">AB0T83_09715</name>
</gene>
<keyword evidence="6" id="KW-0489">Methyltransferase</keyword>
<keyword evidence="7" id="KW-1185">Reference proteome</keyword>
<organism evidence="6 7">
    <name type="scientific">Meridianimarinicoccus marinus</name>
    <dbReference type="NCBI Taxonomy" id="3231483"/>
    <lineage>
        <taxon>Bacteria</taxon>
        <taxon>Pseudomonadati</taxon>
        <taxon>Pseudomonadota</taxon>
        <taxon>Alphaproteobacteria</taxon>
        <taxon>Rhodobacterales</taxon>
        <taxon>Paracoccaceae</taxon>
        <taxon>Meridianimarinicoccus</taxon>
    </lineage>
</organism>
<dbReference type="RefSeq" id="WP_366192838.1">
    <property type="nucleotide sequence ID" value="NZ_JBFBVU010000010.1"/>
</dbReference>
<dbReference type="EMBL" id="JBFBVU010000010">
    <property type="protein sequence ID" value="MEV8467055.1"/>
    <property type="molecule type" value="Genomic_DNA"/>
</dbReference>
<keyword evidence="3 5" id="KW-1133">Transmembrane helix</keyword>